<accession>A0AAI9DDD2</accession>
<organism evidence="1">
    <name type="scientific">Pluralibacter gergoviae</name>
    <name type="common">Enterobacter gergoviae</name>
    <dbReference type="NCBI Taxonomy" id="61647"/>
    <lineage>
        <taxon>Bacteria</taxon>
        <taxon>Pseudomonadati</taxon>
        <taxon>Pseudomonadota</taxon>
        <taxon>Gammaproteobacteria</taxon>
        <taxon>Enterobacterales</taxon>
        <taxon>Enterobacteriaceae</taxon>
        <taxon>Pluralibacter</taxon>
    </lineage>
</organism>
<dbReference type="InterPro" id="IPR010633">
    <property type="entry name" value="Phage_lambda_GpZ"/>
</dbReference>
<protein>
    <submittedName>
        <fullName evidence="1">Phage tail protein</fullName>
    </submittedName>
</protein>
<name>A0AAI9DDD2_PLUGE</name>
<sequence>MGIKGLERVIDNLNTLDRNMVPNASVWAINRVAASAVSRAVRVVAREAVAGDNRVKGLPVRIIRQRVRLSKASTSGKKCRIRVNRGNLPAKKLGAVQVRLTRKKGRLLKKGSVLKVGKYLFRDAFLQQLANGRWQIMRRVNGKSRYPIDVVKVPLVEPLTAAFEQEKQRMLEEDMPKQLTAALRQQLRLYLKR</sequence>
<comment type="caution">
    <text evidence="1">The sequence shown here is derived from an EMBL/GenBank/DDBJ whole genome shotgun (WGS) entry which is preliminary data.</text>
</comment>
<dbReference type="PIRSF" id="PIRSF004395">
    <property type="entry name" value="Tail_Z"/>
    <property type="match status" value="1"/>
</dbReference>
<gene>
    <name evidence="1" type="ORF">QEG54_000022</name>
</gene>
<dbReference type="Pfam" id="PF06763">
    <property type="entry name" value="Minor_tail_Z"/>
    <property type="match status" value="1"/>
</dbReference>
<reference evidence="1" key="1">
    <citation type="submission" date="2024-02" db="EMBL/GenBank/DDBJ databases">
        <authorList>
            <consortium name="Clinical and Environmental Microbiology Branch: Whole genome sequencing antimicrobial resistance pathogens in the healthcare setting"/>
        </authorList>
    </citation>
    <scope>NUCLEOTIDE SEQUENCE</scope>
    <source>
        <strain evidence="1">2021DK-00143</strain>
    </source>
</reference>
<proteinExistence type="predicted"/>
<dbReference type="EMBL" id="ABLOKC030000001">
    <property type="protein sequence ID" value="EML1469357.1"/>
    <property type="molecule type" value="Genomic_DNA"/>
</dbReference>
<dbReference type="AlphaFoldDB" id="A0AAI9DDD2"/>
<evidence type="ECO:0000313" key="1">
    <source>
        <dbReference type="EMBL" id="EML1469357.1"/>
    </source>
</evidence>